<evidence type="ECO:0000259" key="7">
    <source>
        <dbReference type="Pfam" id="PF13193"/>
    </source>
</evidence>
<gene>
    <name evidence="5" type="primary">menE</name>
    <name evidence="8" type="ORF">JOE21_002731</name>
</gene>
<dbReference type="InterPro" id="IPR050237">
    <property type="entry name" value="ATP-dep_AMP-bd_enzyme"/>
</dbReference>
<comment type="pathway">
    <text evidence="5">Quinol/quinone metabolism; menaquinone biosynthesis.</text>
</comment>
<dbReference type="NCBIfam" id="NF002966">
    <property type="entry name" value="PRK03640.1"/>
    <property type="match status" value="1"/>
</dbReference>
<dbReference type="PANTHER" id="PTHR43767:SF1">
    <property type="entry name" value="NONRIBOSOMAL PEPTIDE SYNTHASE PES1 (EUROFUNG)-RELATED"/>
    <property type="match status" value="1"/>
</dbReference>
<comment type="caution">
    <text evidence="8">The sequence shown here is derived from an EMBL/GenBank/DDBJ whole genome shotgun (WGS) entry which is preliminary data.</text>
</comment>
<evidence type="ECO:0000256" key="2">
    <source>
        <dbReference type="ARBA" id="ARBA00022598"/>
    </source>
</evidence>
<keyword evidence="2 5" id="KW-0436">Ligase</keyword>
<dbReference type="HAMAP" id="MF_00731">
    <property type="entry name" value="MenE"/>
    <property type="match status" value="1"/>
</dbReference>
<dbReference type="EMBL" id="JAVDQG010000006">
    <property type="protein sequence ID" value="MDR6226721.1"/>
    <property type="molecule type" value="Genomic_DNA"/>
</dbReference>
<name>A0ABU1IPK0_9BACL</name>
<dbReference type="InterPro" id="IPR042099">
    <property type="entry name" value="ANL_N_sf"/>
</dbReference>
<keyword evidence="4 5" id="KW-0067">ATP-binding</keyword>
<dbReference type="GO" id="GO:0008756">
    <property type="term" value="F:o-succinylbenzoate-CoA ligase activity"/>
    <property type="evidence" value="ECO:0007669"/>
    <property type="project" value="UniProtKB-EC"/>
</dbReference>
<dbReference type="InterPro" id="IPR020845">
    <property type="entry name" value="AMP-binding_CS"/>
</dbReference>
<protein>
    <recommendedName>
        <fullName evidence="5">2-succinylbenzoate--CoA ligase</fullName>
        <ecNumber evidence="5">6.2.1.26</ecNumber>
    </recommendedName>
    <alternativeName>
        <fullName evidence="5">o-succinylbenzoyl-CoA synthetase</fullName>
        <shortName evidence="5">OSB-CoA synthetase</shortName>
    </alternativeName>
</protein>
<comment type="catalytic activity">
    <reaction evidence="5">
        <text>2-succinylbenzoate + ATP + CoA = 2-succinylbenzoyl-CoA + AMP + diphosphate</text>
        <dbReference type="Rhea" id="RHEA:17009"/>
        <dbReference type="ChEBI" id="CHEBI:18325"/>
        <dbReference type="ChEBI" id="CHEBI:30616"/>
        <dbReference type="ChEBI" id="CHEBI:33019"/>
        <dbReference type="ChEBI" id="CHEBI:57287"/>
        <dbReference type="ChEBI" id="CHEBI:57364"/>
        <dbReference type="ChEBI" id="CHEBI:456215"/>
        <dbReference type="EC" id="6.2.1.26"/>
    </reaction>
</comment>
<evidence type="ECO:0000256" key="3">
    <source>
        <dbReference type="ARBA" id="ARBA00022741"/>
    </source>
</evidence>
<evidence type="ECO:0000259" key="6">
    <source>
        <dbReference type="Pfam" id="PF00501"/>
    </source>
</evidence>
<dbReference type="PANTHER" id="PTHR43767">
    <property type="entry name" value="LONG-CHAIN-FATTY-ACID--COA LIGASE"/>
    <property type="match status" value="1"/>
</dbReference>
<comment type="pathway">
    <text evidence="5">Quinol/quinone metabolism; 1,4-dihydroxy-2-naphthoate biosynthesis; 1,4-dihydroxy-2-naphthoate from chorismate: step 5/7.</text>
</comment>
<dbReference type="EC" id="6.2.1.26" evidence="5"/>
<evidence type="ECO:0000256" key="4">
    <source>
        <dbReference type="ARBA" id="ARBA00022840"/>
    </source>
</evidence>
<comment type="similarity">
    <text evidence="5">Belongs to the ATP-dependent AMP-binding enzyme family. MenE subfamily.</text>
</comment>
<dbReference type="InterPro" id="IPR045851">
    <property type="entry name" value="AMP-bd_C_sf"/>
</dbReference>
<feature type="domain" description="AMP-dependent synthetase/ligase" evidence="6">
    <location>
        <begin position="14"/>
        <end position="357"/>
    </location>
</feature>
<organism evidence="8 9">
    <name type="scientific">Desmospora profundinema</name>
    <dbReference type="NCBI Taxonomy" id="1571184"/>
    <lineage>
        <taxon>Bacteria</taxon>
        <taxon>Bacillati</taxon>
        <taxon>Bacillota</taxon>
        <taxon>Bacilli</taxon>
        <taxon>Bacillales</taxon>
        <taxon>Thermoactinomycetaceae</taxon>
        <taxon>Desmospora</taxon>
    </lineage>
</organism>
<dbReference type="PROSITE" id="PS00455">
    <property type="entry name" value="AMP_BINDING"/>
    <property type="match status" value="1"/>
</dbReference>
<dbReference type="Gene3D" id="3.40.50.12780">
    <property type="entry name" value="N-terminal domain of ligase-like"/>
    <property type="match status" value="1"/>
</dbReference>
<reference evidence="8 9" key="1">
    <citation type="submission" date="2023-07" db="EMBL/GenBank/DDBJ databases">
        <title>Genomic Encyclopedia of Type Strains, Phase IV (KMG-IV): sequencing the most valuable type-strain genomes for metagenomic binning, comparative biology and taxonomic classification.</title>
        <authorList>
            <person name="Goeker M."/>
        </authorList>
    </citation>
    <scope>NUCLEOTIDE SEQUENCE [LARGE SCALE GENOMIC DNA]</scope>
    <source>
        <strain evidence="8 9">DSM 45903</strain>
    </source>
</reference>
<keyword evidence="3 5" id="KW-0547">Nucleotide-binding</keyword>
<dbReference type="Pfam" id="PF13193">
    <property type="entry name" value="AMP-binding_C"/>
    <property type="match status" value="1"/>
</dbReference>
<dbReference type="Gene3D" id="3.30.300.30">
    <property type="match status" value="1"/>
</dbReference>
<dbReference type="InterPro" id="IPR010192">
    <property type="entry name" value="MenE"/>
</dbReference>
<comment type="function">
    <text evidence="5">Converts 2-succinylbenzoate (OSB) to 2-succinylbenzoyl-CoA (OSB-CoA).</text>
</comment>
<sequence length="499" mass="55352">MEQMSNEMPHWLTKRAFLTPDREAVSDGRRSWSFWELKERARDVARRLARLGVGRGDRVAVLMDNHLDYAAWIHAISFLGAVAVPLNTRLAPAEWGWQVADAEAKVWVFDESLEERVCEADEAGWEAVRISRQEIASTSPAEVELVERICLTDPATMMYTSGTTGRPKGVILTYGNHWWNAMGSVLNLGLQEDKWLACVPLFHMSGLSILMRGVIYGMAVEIQAGFDPAEANRSIHERGVTIVSVVSNMAARMLDDLGEQTYPLSFRCLLLGGGPAPRPLLERCRDKGVPVFQTYGMTETASQAATLSPEGSLARLGSAGKPLFPGELTIRKGDQTLPPGEEGEIAVRAPYVTPGYWKRPDATREAIRDGWLYTGDIGYVDEQGFLYVLDRRSDLILSGGENVYPAEVEAVLLSHPAVAEAGVVGKTDARWGEVPVAFVVLRSEGGVDEQVLIRHCRERLARYKVPVQIIWTDALPRNASNKVLRRKLKAKLEQRMNEG</sequence>
<keyword evidence="1 5" id="KW-0474">Menaquinone biosynthesis</keyword>
<dbReference type="SUPFAM" id="SSF56801">
    <property type="entry name" value="Acetyl-CoA synthetase-like"/>
    <property type="match status" value="1"/>
</dbReference>
<evidence type="ECO:0000256" key="5">
    <source>
        <dbReference type="HAMAP-Rule" id="MF_00731"/>
    </source>
</evidence>
<dbReference type="Pfam" id="PF00501">
    <property type="entry name" value="AMP-binding"/>
    <property type="match status" value="1"/>
</dbReference>
<dbReference type="Proteomes" id="UP001185012">
    <property type="component" value="Unassembled WGS sequence"/>
</dbReference>
<dbReference type="NCBIfam" id="TIGR01923">
    <property type="entry name" value="menE"/>
    <property type="match status" value="1"/>
</dbReference>
<dbReference type="InterPro" id="IPR000873">
    <property type="entry name" value="AMP-dep_synth/lig_dom"/>
</dbReference>
<accession>A0ABU1IPK0</accession>
<keyword evidence="9" id="KW-1185">Reference proteome</keyword>
<dbReference type="InterPro" id="IPR025110">
    <property type="entry name" value="AMP-bd_C"/>
</dbReference>
<evidence type="ECO:0000313" key="8">
    <source>
        <dbReference type="EMBL" id="MDR6226721.1"/>
    </source>
</evidence>
<proteinExistence type="inferred from homology"/>
<feature type="domain" description="AMP-binding enzyme C-terminal" evidence="7">
    <location>
        <begin position="407"/>
        <end position="482"/>
    </location>
</feature>
<evidence type="ECO:0000256" key="1">
    <source>
        <dbReference type="ARBA" id="ARBA00022428"/>
    </source>
</evidence>
<evidence type="ECO:0000313" key="9">
    <source>
        <dbReference type="Proteomes" id="UP001185012"/>
    </source>
</evidence>